<gene>
    <name evidence="1" type="ORF">ABIE08_002497</name>
</gene>
<keyword evidence="2" id="KW-1185">Reference proteome</keyword>
<evidence type="ECO:0000313" key="1">
    <source>
        <dbReference type="EMBL" id="MET4634584.1"/>
    </source>
</evidence>
<protein>
    <submittedName>
        <fullName evidence="1">N-formylglutamate amidohydrolase</fullName>
    </submittedName>
</protein>
<dbReference type="SUPFAM" id="SSF53187">
    <property type="entry name" value="Zn-dependent exopeptidases"/>
    <property type="match status" value="1"/>
</dbReference>
<sequence length="282" mass="31007">MVAPAEQRIPFVFNSPHSGRVYPAAFLEASKLDEKTIRRSEDTFVDELFASVVPLGAPLMRAHFPRAWLDVNREPYELDPRMFDGDLPSYANIRSLRVAGGLGTIARVVSENVEIYAEPIPVAVGLHRIETVYKPYHETLRQTLAATHERFGYCVLVDCHSMPSSVRTLPGRARADIVLGDRYGTSCAPGISEAAYSILSDAGYAVARNKPYAGGFITEHYGRPSRGLHALQIEINRGLYMNERTLQPNAGYDRLAADLARFAAALSSLPDAALYPLAEAAE</sequence>
<name>A0ABV2QZY0_9HYPH</name>
<comment type="caution">
    <text evidence="1">The sequence shown here is derived from an EMBL/GenBank/DDBJ whole genome shotgun (WGS) entry which is preliminary data.</text>
</comment>
<dbReference type="Pfam" id="PF05013">
    <property type="entry name" value="FGase"/>
    <property type="match status" value="1"/>
</dbReference>
<proteinExistence type="predicted"/>
<reference evidence="1 2" key="1">
    <citation type="submission" date="2024-06" db="EMBL/GenBank/DDBJ databases">
        <title>Sorghum-associated microbial communities from plants grown in Nebraska, USA.</title>
        <authorList>
            <person name="Schachtman D."/>
        </authorList>
    </citation>
    <scope>NUCLEOTIDE SEQUENCE [LARGE SCALE GENOMIC DNA]</scope>
    <source>
        <strain evidence="1 2">3207</strain>
    </source>
</reference>
<organism evidence="1 2">
    <name type="scientific">Kaistia defluvii</name>
    <dbReference type="NCBI Taxonomy" id="410841"/>
    <lineage>
        <taxon>Bacteria</taxon>
        <taxon>Pseudomonadati</taxon>
        <taxon>Pseudomonadota</taxon>
        <taxon>Alphaproteobacteria</taxon>
        <taxon>Hyphomicrobiales</taxon>
        <taxon>Kaistiaceae</taxon>
        <taxon>Kaistia</taxon>
    </lineage>
</organism>
<dbReference type="EMBL" id="JBEPSM010000001">
    <property type="protein sequence ID" value="MET4634584.1"/>
    <property type="molecule type" value="Genomic_DNA"/>
</dbReference>
<evidence type="ECO:0000313" key="2">
    <source>
        <dbReference type="Proteomes" id="UP001549321"/>
    </source>
</evidence>
<dbReference type="Gene3D" id="3.40.630.40">
    <property type="entry name" value="Zn-dependent exopeptidases"/>
    <property type="match status" value="1"/>
</dbReference>
<dbReference type="Proteomes" id="UP001549321">
    <property type="component" value="Unassembled WGS sequence"/>
</dbReference>
<accession>A0ABV2QZY0</accession>
<dbReference type="InterPro" id="IPR007709">
    <property type="entry name" value="N-FG_amidohydro"/>
</dbReference>